<organism evidence="2 3">
    <name type="scientific">Nepenthes gracilis</name>
    <name type="common">Slender pitcher plant</name>
    <dbReference type="NCBI Taxonomy" id="150966"/>
    <lineage>
        <taxon>Eukaryota</taxon>
        <taxon>Viridiplantae</taxon>
        <taxon>Streptophyta</taxon>
        <taxon>Embryophyta</taxon>
        <taxon>Tracheophyta</taxon>
        <taxon>Spermatophyta</taxon>
        <taxon>Magnoliopsida</taxon>
        <taxon>eudicotyledons</taxon>
        <taxon>Gunneridae</taxon>
        <taxon>Pentapetalae</taxon>
        <taxon>Caryophyllales</taxon>
        <taxon>Nepenthaceae</taxon>
        <taxon>Nepenthes</taxon>
    </lineage>
</organism>
<name>A0AAD3TGS2_NEPGR</name>
<evidence type="ECO:0000256" key="1">
    <source>
        <dbReference type="SAM" id="MobiDB-lite"/>
    </source>
</evidence>
<sequence>MAKGKGKVDSGGDGCSHCGNINHNCETYFKQHGYQELWKKIEAQKQKETTATGSQRPTVAKGEPHLRLVSQVCPNNVSISKLRDQANGTHVLIKSSQADYSGWIIVSGAIDPMTFCPPNFVESTQPR</sequence>
<gene>
    <name evidence="2" type="ORF">Nepgr_031025</name>
</gene>
<proteinExistence type="predicted"/>
<keyword evidence="3" id="KW-1185">Reference proteome</keyword>
<evidence type="ECO:0000313" key="3">
    <source>
        <dbReference type="Proteomes" id="UP001279734"/>
    </source>
</evidence>
<feature type="region of interest" description="Disordered" evidence="1">
    <location>
        <begin position="44"/>
        <end position="65"/>
    </location>
</feature>
<dbReference type="Proteomes" id="UP001279734">
    <property type="component" value="Unassembled WGS sequence"/>
</dbReference>
<dbReference type="AlphaFoldDB" id="A0AAD3TGS2"/>
<protein>
    <submittedName>
        <fullName evidence="2">Uncharacterized protein</fullName>
    </submittedName>
</protein>
<evidence type="ECO:0000313" key="2">
    <source>
        <dbReference type="EMBL" id="GMH29182.1"/>
    </source>
</evidence>
<comment type="caution">
    <text evidence="2">The sequence shown here is derived from an EMBL/GenBank/DDBJ whole genome shotgun (WGS) entry which is preliminary data.</text>
</comment>
<dbReference type="EMBL" id="BSYO01000036">
    <property type="protein sequence ID" value="GMH29182.1"/>
    <property type="molecule type" value="Genomic_DNA"/>
</dbReference>
<accession>A0AAD3TGS2</accession>
<reference evidence="2" key="1">
    <citation type="submission" date="2023-05" db="EMBL/GenBank/DDBJ databases">
        <title>Nepenthes gracilis genome sequencing.</title>
        <authorList>
            <person name="Fukushima K."/>
        </authorList>
    </citation>
    <scope>NUCLEOTIDE SEQUENCE</scope>
    <source>
        <strain evidence="2">SING2019-196</strain>
    </source>
</reference>